<keyword evidence="23" id="KW-0732">Signal</keyword>
<evidence type="ECO:0000256" key="23">
    <source>
        <dbReference type="SAM" id="SignalP"/>
    </source>
</evidence>
<dbReference type="InterPro" id="IPR036383">
    <property type="entry name" value="TSP1_rpt_sf"/>
</dbReference>
<gene>
    <name evidence="26" type="primary">c9</name>
</gene>
<keyword evidence="8" id="KW-1052">Target cell membrane</keyword>
<dbReference type="Pfam" id="PF00090">
    <property type="entry name" value="TSP_1"/>
    <property type="match status" value="1"/>
</dbReference>
<evidence type="ECO:0000256" key="2">
    <source>
        <dbReference type="ARBA" id="ARBA00004613"/>
    </source>
</evidence>
<dbReference type="InterPro" id="IPR001862">
    <property type="entry name" value="MAC_perforin"/>
</dbReference>
<evidence type="ECO:0000256" key="6">
    <source>
        <dbReference type="ARBA" id="ARBA00022525"/>
    </source>
</evidence>
<name>A0A6P7P099_BETSP</name>
<dbReference type="KEGG" id="bspl:114867266"/>
<dbReference type="GO" id="GO:0044218">
    <property type="term" value="C:other organism cell membrane"/>
    <property type="evidence" value="ECO:0007669"/>
    <property type="project" value="UniProtKB-KW"/>
</dbReference>
<dbReference type="OrthoDB" id="10037824at2759"/>
<keyword evidence="5" id="KW-1134">Transmembrane beta strand</keyword>
<dbReference type="InterPro" id="IPR020864">
    <property type="entry name" value="MACPF"/>
</dbReference>
<evidence type="ECO:0000256" key="13">
    <source>
        <dbReference type="ARBA" id="ARBA00022875"/>
    </source>
</evidence>
<dbReference type="GO" id="GO:0006957">
    <property type="term" value="P:complement activation, alternative pathway"/>
    <property type="evidence" value="ECO:0007669"/>
    <property type="project" value="UniProtKB-KW"/>
</dbReference>
<accession>A0A6P7P099</accession>
<evidence type="ECO:0000256" key="17">
    <source>
        <dbReference type="ARBA" id="ARBA00023162"/>
    </source>
</evidence>
<evidence type="ECO:0000256" key="15">
    <source>
        <dbReference type="ARBA" id="ARBA00023136"/>
    </source>
</evidence>
<evidence type="ECO:0000256" key="12">
    <source>
        <dbReference type="ARBA" id="ARBA00022859"/>
    </source>
</evidence>
<dbReference type="FunCoup" id="A0A6P7P099">
    <property type="interactions" value="918"/>
</dbReference>
<evidence type="ECO:0000256" key="18">
    <source>
        <dbReference type="ARBA" id="ARBA00023180"/>
    </source>
</evidence>
<protein>
    <recommendedName>
        <fullName evidence="4">Complement component C9</fullName>
    </recommendedName>
</protein>
<keyword evidence="7" id="KW-0245">EGF-like domain</keyword>
<evidence type="ECO:0000256" key="1">
    <source>
        <dbReference type="ARBA" id="ARBA00004276"/>
    </source>
</evidence>
<evidence type="ECO:0000256" key="16">
    <source>
        <dbReference type="ARBA" id="ARBA00023157"/>
    </source>
</evidence>
<dbReference type="InParanoid" id="A0A6P7P099"/>
<dbReference type="GO" id="GO:0006958">
    <property type="term" value="P:complement activation, classical pathway"/>
    <property type="evidence" value="ECO:0007669"/>
    <property type="project" value="UniProtKB-KW"/>
</dbReference>
<dbReference type="InterPro" id="IPR036055">
    <property type="entry name" value="LDL_receptor-like_sf"/>
</dbReference>
<evidence type="ECO:0000256" key="9">
    <source>
        <dbReference type="ARBA" id="ARBA00022588"/>
    </source>
</evidence>
<keyword evidence="19" id="KW-1053">Target membrane</keyword>
<dbReference type="CTD" id="735"/>
<dbReference type="PROSITE" id="PS50092">
    <property type="entry name" value="TSP1"/>
    <property type="match status" value="2"/>
</dbReference>
<comment type="caution">
    <text evidence="22">Lacks conserved residue(s) required for the propagation of feature annotation.</text>
</comment>
<evidence type="ECO:0000256" key="22">
    <source>
        <dbReference type="PROSITE-ProRule" id="PRU00124"/>
    </source>
</evidence>
<comment type="similarity">
    <text evidence="3">Belongs to the complement C6/C7/C8/C9 family.</text>
</comment>
<evidence type="ECO:0000256" key="14">
    <source>
        <dbReference type="ARBA" id="ARBA00023058"/>
    </source>
</evidence>
<evidence type="ECO:0000256" key="20">
    <source>
        <dbReference type="ARBA" id="ARBA00093294"/>
    </source>
</evidence>
<evidence type="ECO:0000259" key="24">
    <source>
        <dbReference type="PROSITE" id="PS51412"/>
    </source>
</evidence>
<proteinExistence type="inferred from homology"/>
<dbReference type="Gene3D" id="2.20.100.10">
    <property type="entry name" value="Thrombospondin type-1 (TSP1) repeat"/>
    <property type="match status" value="1"/>
</dbReference>
<keyword evidence="18" id="KW-0325">Glycoprotein</keyword>
<dbReference type="GO" id="GO:0042742">
    <property type="term" value="P:defense response to bacterium"/>
    <property type="evidence" value="ECO:0007669"/>
    <property type="project" value="Ensembl"/>
</dbReference>
<dbReference type="InterPro" id="IPR002172">
    <property type="entry name" value="LDrepeatLR_classA_rpt"/>
</dbReference>
<dbReference type="GO" id="GO:0005576">
    <property type="term" value="C:extracellular region"/>
    <property type="evidence" value="ECO:0007669"/>
    <property type="project" value="UniProtKB-SubCell"/>
</dbReference>
<evidence type="ECO:0000256" key="21">
    <source>
        <dbReference type="ARBA" id="ARBA00093512"/>
    </source>
</evidence>
<dbReference type="Gene3D" id="4.10.400.10">
    <property type="entry name" value="Low-density Lipoprotein Receptor"/>
    <property type="match status" value="1"/>
</dbReference>
<dbReference type="SUPFAM" id="SSF82895">
    <property type="entry name" value="TSP-1 type 1 repeat"/>
    <property type="match status" value="2"/>
</dbReference>
<dbReference type="SUPFAM" id="SSF57424">
    <property type="entry name" value="LDL receptor-like module"/>
    <property type="match status" value="1"/>
</dbReference>
<feature type="disulfide bond" evidence="22">
    <location>
        <begin position="103"/>
        <end position="121"/>
    </location>
</feature>
<evidence type="ECO:0000256" key="10">
    <source>
        <dbReference type="ARBA" id="ARBA00022692"/>
    </source>
</evidence>
<dbReference type="SMART" id="SM00192">
    <property type="entry name" value="LDLa"/>
    <property type="match status" value="1"/>
</dbReference>
<keyword evidence="13" id="KW-0180">Complement pathway</keyword>
<keyword evidence="14" id="KW-0473">Membrane attack complex</keyword>
<evidence type="ECO:0000313" key="25">
    <source>
        <dbReference type="Proteomes" id="UP000515150"/>
    </source>
</evidence>
<dbReference type="RefSeq" id="XP_029025646.1">
    <property type="nucleotide sequence ID" value="XM_029169813.1"/>
</dbReference>
<keyword evidence="25" id="KW-1185">Reference proteome</keyword>
<sequence>MRPEVVLQLGSCALCLTLALLGGGMAVDLPDPAPINCLWSRWSEWTPCDPCTKVRRRSRGVDLFGQFGGTVCQGSLGEREACTTAAECVAAPPPECSDTEFQCESGSCIKKRLLCNGDYDCEDGSDEDCDPIRKPCGATQLDNNEQGRTAGYGINILGSDPHMNPFNNDYFNGRCDKVSNPTTRRYDRIPWNVGVLNYLTLVEETVSKEIYEDTHSLLREILKEVSFSIDAELSIKLTPSEKSNSTVTISPEAGFSKKNMIKEVSEKTNTKNKSFMKVKGRVQLSTYRMRSRELRVGSDFLAHLKSLPLQYERGIYFAFLEDYGTHYTKNGKTGGEYELVYVLNQDTIKEKKLTERSLQECVKVGISAGYEGTVDISGGAKVNPCTTDKTTDTDTTEGKALVDQVIISVKGGTLPAAVAMKAKLDKTGMLDVPTFQEWARTIADNPALLHSEPEPIHTLVPLDMPDANTRVINLKRATTDYMAEYSVCKCKPCHNGATLALVDGKCMCLCPQLFEGQACQNFKSDKSRNAGQRPAVTHEGNWSCWTSWTSCSGGKRSRTRHCNTDGVPGAQCRGVTTGEDYC</sequence>
<feature type="signal peptide" evidence="23">
    <location>
        <begin position="1"/>
        <end position="26"/>
    </location>
</feature>
<reference evidence="26" key="1">
    <citation type="submission" date="2025-08" db="UniProtKB">
        <authorList>
            <consortium name="RefSeq"/>
        </authorList>
    </citation>
    <scope>IDENTIFICATION</scope>
</reference>
<keyword evidence="11" id="KW-0204">Cytolysis</keyword>
<dbReference type="PANTHER" id="PTHR45742:SF3">
    <property type="entry name" value="COMPLEMENT COMPONENT C9"/>
    <property type="match status" value="1"/>
</dbReference>
<keyword evidence="15" id="KW-0472">Membrane</keyword>
<dbReference type="SMART" id="SM00209">
    <property type="entry name" value="TSP1"/>
    <property type="match status" value="2"/>
</dbReference>
<evidence type="ECO:0000256" key="4">
    <source>
        <dbReference type="ARBA" id="ARBA00018261"/>
    </source>
</evidence>
<dbReference type="PRINTS" id="PR00764">
    <property type="entry name" value="COMPLEMENTC9"/>
</dbReference>
<dbReference type="GO" id="GO:0031640">
    <property type="term" value="P:killing of cells of another organism"/>
    <property type="evidence" value="ECO:0007669"/>
    <property type="project" value="UniProtKB-KW"/>
</dbReference>
<comment type="subcellular location">
    <subcellularLocation>
        <location evidence="2">Secreted</location>
    </subcellularLocation>
    <subcellularLocation>
        <location evidence="1">Target cell membrane</location>
        <topology evidence="1">Multi-pass membrane protein</topology>
    </subcellularLocation>
</comment>
<evidence type="ECO:0000256" key="19">
    <source>
        <dbReference type="ARBA" id="ARBA00023298"/>
    </source>
</evidence>
<keyword evidence="9" id="KW-0399">Innate immunity</keyword>
<keyword evidence="12" id="KW-0391">Immunity</keyword>
<dbReference type="GO" id="GO:0005579">
    <property type="term" value="C:membrane attack complex"/>
    <property type="evidence" value="ECO:0007669"/>
    <property type="project" value="UniProtKB-KW"/>
</dbReference>
<evidence type="ECO:0000313" key="26">
    <source>
        <dbReference type="RefSeq" id="XP_029025646.1"/>
    </source>
</evidence>
<dbReference type="GO" id="GO:0071391">
    <property type="term" value="P:cellular response to estrogen stimulus"/>
    <property type="evidence" value="ECO:0007669"/>
    <property type="project" value="Ensembl"/>
</dbReference>
<dbReference type="AlphaFoldDB" id="A0A6P7P099"/>
<dbReference type="PANTHER" id="PTHR45742">
    <property type="entry name" value="COMPLEMENT COMPONENT C6"/>
    <property type="match status" value="1"/>
</dbReference>
<evidence type="ECO:0000256" key="11">
    <source>
        <dbReference type="ARBA" id="ARBA00022852"/>
    </source>
</evidence>
<organism evidence="25 26">
    <name type="scientific">Betta splendens</name>
    <name type="common">Siamese fighting fish</name>
    <dbReference type="NCBI Taxonomy" id="158456"/>
    <lineage>
        <taxon>Eukaryota</taxon>
        <taxon>Metazoa</taxon>
        <taxon>Chordata</taxon>
        <taxon>Craniata</taxon>
        <taxon>Vertebrata</taxon>
        <taxon>Euteleostomi</taxon>
        <taxon>Actinopterygii</taxon>
        <taxon>Neopterygii</taxon>
        <taxon>Teleostei</taxon>
        <taxon>Neoteleostei</taxon>
        <taxon>Acanthomorphata</taxon>
        <taxon>Anabantaria</taxon>
        <taxon>Anabantiformes</taxon>
        <taxon>Anabantoidei</taxon>
        <taxon>Osphronemidae</taxon>
        <taxon>Betta</taxon>
    </lineage>
</organism>
<dbReference type="PROSITE" id="PS01209">
    <property type="entry name" value="LDLRA_1"/>
    <property type="match status" value="1"/>
</dbReference>
<dbReference type="PROSITE" id="PS51412">
    <property type="entry name" value="MACPF_2"/>
    <property type="match status" value="1"/>
</dbReference>
<dbReference type="CDD" id="cd00112">
    <property type="entry name" value="LDLa"/>
    <property type="match status" value="1"/>
</dbReference>
<dbReference type="InterPro" id="IPR020863">
    <property type="entry name" value="MACPF_CS"/>
</dbReference>
<dbReference type="Proteomes" id="UP000515150">
    <property type="component" value="Chromosome 12"/>
</dbReference>
<dbReference type="PROSITE" id="PS50068">
    <property type="entry name" value="LDLRA_2"/>
    <property type="match status" value="1"/>
</dbReference>
<evidence type="ECO:0000256" key="8">
    <source>
        <dbReference type="ARBA" id="ARBA00022537"/>
    </source>
</evidence>
<dbReference type="InterPro" id="IPR023415">
    <property type="entry name" value="LDLR_class-A_CS"/>
</dbReference>
<comment type="function">
    <text evidence="20">Pore-forming component of the membrane attack complex (MAC), a multiprotein complex activated by the complement cascade, which inserts into a target cell membrane and forms a pore, leading to target cell membrane rupture and cell lysis. The MAC is initiated by proteolytic cleavage of C5 into complement C5b in response to the classical, alternative, lectin and GZMK complement pathways. The complement pathways consist in a cascade of proteins that leads to phagocytosis and breakdown of pathogens and signaling that strengthens the adaptive immune system. Constitutes the pore-forming subunit of the MAC complex: during MAC assembly, C9 associates with the C5b8 intermediate complex, and polymerizes to complete the pore.</text>
</comment>
<dbReference type="Pfam" id="PF01823">
    <property type="entry name" value="MACPF"/>
    <property type="match status" value="1"/>
</dbReference>
<keyword evidence="10" id="KW-0812">Transmembrane</keyword>
<keyword evidence="6" id="KW-0964">Secreted</keyword>
<dbReference type="Pfam" id="PF00057">
    <property type="entry name" value="Ldl_recept_a"/>
    <property type="match status" value="1"/>
</dbReference>
<evidence type="ECO:0000256" key="7">
    <source>
        <dbReference type="ARBA" id="ARBA00022536"/>
    </source>
</evidence>
<keyword evidence="16 22" id="KW-1015">Disulfide bond</keyword>
<feature type="chain" id="PRO_5028460600" description="Complement component C9" evidence="23">
    <location>
        <begin position="27"/>
        <end position="582"/>
    </location>
</feature>
<keyword evidence="17" id="KW-0179">Complement alternate pathway</keyword>
<feature type="disulfide bond" evidence="22">
    <location>
        <begin position="96"/>
        <end position="108"/>
    </location>
</feature>
<dbReference type="InterPro" id="IPR000884">
    <property type="entry name" value="TSP1_rpt"/>
</dbReference>
<dbReference type="GeneID" id="114867266"/>
<evidence type="ECO:0000256" key="5">
    <source>
        <dbReference type="ARBA" id="ARBA00022452"/>
    </source>
</evidence>
<feature type="domain" description="MACPF" evidence="24">
    <location>
        <begin position="132"/>
        <end position="489"/>
    </location>
</feature>
<dbReference type="PROSITE" id="PS00279">
    <property type="entry name" value="MACPF_1"/>
    <property type="match status" value="1"/>
</dbReference>
<evidence type="ECO:0000256" key="3">
    <source>
        <dbReference type="ARBA" id="ARBA00009214"/>
    </source>
</evidence>
<comment type="subunit">
    <text evidence="21">Homooligomer; about 20 C9 chains oligomerize to give rise to a huge beta-barrel that forms a 100 Angstrom diameter pore in target membranes. Component of the membrane attack complex (MAC), composed of complement C5b, C6, C7, C8A, C8B, C8G and multiple copies of the pore-forming subunit C9.</text>
</comment>
<dbReference type="SMART" id="SM00457">
    <property type="entry name" value="MACPF"/>
    <property type="match status" value="1"/>
</dbReference>